<keyword evidence="2" id="KW-0496">Mitochondrion</keyword>
<evidence type="ECO:0000313" key="2">
    <source>
        <dbReference type="EMBL" id="QDO71960.1"/>
    </source>
</evidence>
<dbReference type="RefSeq" id="YP_009681539.1">
    <property type="nucleotide sequence ID" value="NC_044132.1"/>
</dbReference>
<keyword evidence="1" id="KW-1133">Transmembrane helix</keyword>
<protein>
    <submittedName>
        <fullName evidence="2">Uncharacterized protein</fullName>
    </submittedName>
</protein>
<keyword evidence="1" id="KW-0812">Transmembrane</keyword>
<reference evidence="2" key="1">
    <citation type="submission" date="2019-04" db="EMBL/GenBank/DDBJ databases">
        <authorList>
            <person name="Arcila Galvis J.E."/>
            <person name="Arias T."/>
            <person name="Arango Isaza R.E."/>
        </authorList>
    </citation>
    <scope>NUCLEOTIDE SEQUENCE</scope>
    <source>
        <strain evidence="2">081012</strain>
    </source>
</reference>
<dbReference type="AlphaFoldDB" id="A0A516EZN0"/>
<sequence length="250" mass="29129">MFLLVIIMINFFKFVFKRITIGSLLGIIIWVLLALIISFFKDYIHQLYPVLNQNFNFQVIVLSILGSLRFLLKLFLEFILGDFYLLPIRDYKPDFTLFMQDSEIKQKGTIGDSSNGSRRGSLSKSLDSISKDDLSKMIKKLDDDLWSNCRTQIDMHRRLMRIINQKNIKIFLENDSLNIEVPSSMSDEEASKISKEVLTIDRILNEKISEYDQLAKKDQDINGGKITETTNIYRDACKKFHKSNFTNEKD</sequence>
<feature type="transmembrane region" description="Helical" evidence="1">
    <location>
        <begin position="21"/>
        <end position="40"/>
    </location>
</feature>
<dbReference type="GeneID" id="41039497"/>
<feature type="transmembrane region" description="Helical" evidence="1">
    <location>
        <begin position="60"/>
        <end position="85"/>
    </location>
</feature>
<dbReference type="EMBL" id="MK754071">
    <property type="protein sequence ID" value="QDO71960.1"/>
    <property type="molecule type" value="Genomic_DNA"/>
</dbReference>
<organism evidence="2">
    <name type="scientific">Pseudocercospora fijiensis</name>
    <dbReference type="NCBI Taxonomy" id="1873960"/>
    <lineage>
        <taxon>Eukaryota</taxon>
        <taxon>Fungi</taxon>
        <taxon>Dikarya</taxon>
        <taxon>Ascomycota</taxon>
        <taxon>Pezizomycotina</taxon>
        <taxon>Dothideomycetes</taxon>
        <taxon>Dothideomycetidae</taxon>
        <taxon>Mycosphaerellales</taxon>
        <taxon>Mycosphaerellaceae</taxon>
        <taxon>Pseudocercospora</taxon>
    </lineage>
</organism>
<geneLocation type="mitochondrion" evidence="2"/>
<keyword evidence="1" id="KW-0472">Membrane</keyword>
<evidence type="ECO:0000256" key="1">
    <source>
        <dbReference type="SAM" id="Phobius"/>
    </source>
</evidence>
<accession>A0A516EZN0</accession>
<proteinExistence type="predicted"/>
<name>A0A516EZN0_9PEZI</name>